<keyword evidence="2" id="KW-0732">Signal</keyword>
<keyword evidence="3" id="KW-0574">Periplasm</keyword>
<evidence type="ECO:0000256" key="1">
    <source>
        <dbReference type="ARBA" id="ARBA00004418"/>
    </source>
</evidence>
<dbReference type="Gene3D" id="1.50.10.100">
    <property type="entry name" value="Chondroitin AC/alginate lyase"/>
    <property type="match status" value="1"/>
</dbReference>
<reference evidence="7 10" key="2">
    <citation type="submission" date="2020-07" db="EMBL/GenBank/DDBJ databases">
        <title>Sequencing the genomes of 1000 actinobacteria strains.</title>
        <authorList>
            <person name="Klenk H.-P."/>
        </authorList>
    </citation>
    <scope>NUCLEOTIDE SEQUENCE [LARGE SCALE GENOMIC DNA]</scope>
    <source>
        <strain evidence="7 10">DSM 45117</strain>
    </source>
</reference>
<dbReference type="Proteomes" id="UP000199052">
    <property type="component" value="Unassembled WGS sequence"/>
</dbReference>
<sequence>MSRPLRTGQEYDRLRARSRDVDFAPAWTHLLARADEAVNAGLRPAEVGAGWGHAYYCPDHVVLLDFDPDRPHEHPCPVDGAVWRGEAFDGGWRSVLNGHILNGLSTCALVWQATGQERYRDHVAGLLLDYADRYPKLPPHGQHVGHGRVTGQSLEEAVWAIGIAYAYDGVRESLGATDRERIETDLLHNLGAHVTDNLLHKIHNIECWHLAALTTLGVQLDEKSFLDTAFAHPHGLTEQLREGILDDGWWAEGSPSYHFYMLSAVLSSALALRHVDPGFLDSPRLRSTFVAPLTMLRSDLSLPALNDGWISIALPLGVGGYAAHYEQAYGLWNDPADAAFLRTAYDRGVPRLSEAALLMGPDLRTVGPGSSRSSPSPRPSWPRRAVHPASGYAVLSDGEGGTERSLLVKYGLHGGGHGHPDKLMLDLHAYGVRLAPDPGSPAYNSPLQGPWFRQTLAHNTVVIGEVSQPEAQGRLLTHVAPGAGRPGVVDAAVSWPVDPDADRGPQGSWLREPRRVHIPAYAGATVRRCVLWKPAPGGYFLDVVLVTTAGAEPVDLAWHHRGTLVAPAPADLTADLDLPGRPPSGEEYQYLEDVRRLPAEVGGAASWEAAWEVDGAGTRMWGLDPEEAIALVATSPSNPPAERQATLLRRSHGPRVSFAAVVEPVDGPVGADRTSGAVRTVSWRTNELAAGGPLRLDVTLADGGLDRWSVSFGGEASTDGSTTDGSTDAAPGAVVEQHTDGDVTTYTCVLPDPW</sequence>
<evidence type="ECO:0000256" key="5">
    <source>
        <dbReference type="SAM" id="MobiDB-lite"/>
    </source>
</evidence>
<dbReference type="SUPFAM" id="SSF48230">
    <property type="entry name" value="Chondroitin AC/alginate lyase"/>
    <property type="match status" value="1"/>
</dbReference>
<evidence type="ECO:0000313" key="9">
    <source>
        <dbReference type="Proteomes" id="UP000199052"/>
    </source>
</evidence>
<accession>A0A1I2K630</accession>
<dbReference type="Gene3D" id="2.70.98.70">
    <property type="match status" value="1"/>
</dbReference>
<evidence type="ECO:0000313" key="7">
    <source>
        <dbReference type="EMBL" id="NYH85950.1"/>
    </source>
</evidence>
<proteinExistence type="predicted"/>
<evidence type="ECO:0000313" key="10">
    <source>
        <dbReference type="Proteomes" id="UP000533017"/>
    </source>
</evidence>
<dbReference type="GO" id="GO:0042597">
    <property type="term" value="C:periplasmic space"/>
    <property type="evidence" value="ECO:0007669"/>
    <property type="project" value="UniProtKB-SubCell"/>
</dbReference>
<dbReference type="GO" id="GO:0016829">
    <property type="term" value="F:lyase activity"/>
    <property type="evidence" value="ECO:0007669"/>
    <property type="project" value="UniProtKB-KW"/>
</dbReference>
<feature type="region of interest" description="Disordered" evidence="5">
    <location>
        <begin position="363"/>
        <end position="385"/>
    </location>
</feature>
<protein>
    <submittedName>
        <fullName evidence="8">Heparinase II/III-like protein</fullName>
    </submittedName>
</protein>
<dbReference type="Proteomes" id="UP000533017">
    <property type="component" value="Unassembled WGS sequence"/>
</dbReference>
<keyword evidence="4" id="KW-0456">Lyase</keyword>
<dbReference type="PANTHER" id="PTHR39210">
    <property type="entry name" value="HEPARIN-SULFATE LYASE"/>
    <property type="match status" value="1"/>
</dbReference>
<dbReference type="Pfam" id="PF07940">
    <property type="entry name" value="Hepar_II_III_C"/>
    <property type="match status" value="1"/>
</dbReference>
<dbReference type="EMBL" id="JACBZA010000001">
    <property type="protein sequence ID" value="NYH85950.1"/>
    <property type="molecule type" value="Genomic_DNA"/>
</dbReference>
<dbReference type="AlphaFoldDB" id="A0A1I2K630"/>
<dbReference type="STRING" id="504797.SAMN05421678_10137"/>
<dbReference type="InterPro" id="IPR008929">
    <property type="entry name" value="Chondroitin_lyas"/>
</dbReference>
<dbReference type="InterPro" id="IPR012480">
    <property type="entry name" value="Hepar_II_III_C"/>
</dbReference>
<evidence type="ECO:0000256" key="3">
    <source>
        <dbReference type="ARBA" id="ARBA00022764"/>
    </source>
</evidence>
<comment type="subcellular location">
    <subcellularLocation>
        <location evidence="1">Periplasm</location>
    </subcellularLocation>
</comment>
<dbReference type="EMBL" id="FOOI01000001">
    <property type="protein sequence ID" value="SFF61893.1"/>
    <property type="molecule type" value="Genomic_DNA"/>
</dbReference>
<organism evidence="8 9">
    <name type="scientific">Actinopolymorpha cephalotaxi</name>
    <dbReference type="NCBI Taxonomy" id="504797"/>
    <lineage>
        <taxon>Bacteria</taxon>
        <taxon>Bacillati</taxon>
        <taxon>Actinomycetota</taxon>
        <taxon>Actinomycetes</taxon>
        <taxon>Propionibacteriales</taxon>
        <taxon>Actinopolymorphaceae</taxon>
        <taxon>Actinopolymorpha</taxon>
    </lineage>
</organism>
<feature type="domain" description="Heparinase II/III-like C-terminal" evidence="6">
    <location>
        <begin position="386"/>
        <end position="559"/>
    </location>
</feature>
<evidence type="ECO:0000313" key="8">
    <source>
        <dbReference type="EMBL" id="SFF61893.1"/>
    </source>
</evidence>
<keyword evidence="10" id="KW-1185">Reference proteome</keyword>
<dbReference type="OrthoDB" id="7335480at2"/>
<evidence type="ECO:0000256" key="4">
    <source>
        <dbReference type="ARBA" id="ARBA00023239"/>
    </source>
</evidence>
<dbReference type="RefSeq" id="WP_092879567.1">
    <property type="nucleotide sequence ID" value="NZ_FOOI01000001.1"/>
</dbReference>
<dbReference type="PANTHER" id="PTHR39210:SF1">
    <property type="entry name" value="HEPARIN-SULFATE LYASE"/>
    <property type="match status" value="1"/>
</dbReference>
<gene>
    <name evidence="7" type="ORF">FHR37_004801</name>
    <name evidence="8" type="ORF">SAMN05421678_10137</name>
</gene>
<evidence type="ECO:0000256" key="2">
    <source>
        <dbReference type="ARBA" id="ARBA00022729"/>
    </source>
</evidence>
<name>A0A1I2K630_9ACTN</name>
<reference evidence="8 9" key="1">
    <citation type="submission" date="2016-10" db="EMBL/GenBank/DDBJ databases">
        <authorList>
            <person name="de Groot N.N."/>
        </authorList>
    </citation>
    <scope>NUCLEOTIDE SEQUENCE [LARGE SCALE GENOMIC DNA]</scope>
    <source>
        <strain evidence="8 9">CPCC 202808</strain>
    </source>
</reference>
<evidence type="ECO:0000259" key="6">
    <source>
        <dbReference type="Pfam" id="PF07940"/>
    </source>
</evidence>